<dbReference type="Gene3D" id="1.10.10.10">
    <property type="entry name" value="Winged helix-like DNA-binding domain superfamily/Winged helix DNA-binding domain"/>
    <property type="match status" value="1"/>
</dbReference>
<feature type="domain" description="HTH merR-type" evidence="1">
    <location>
        <begin position="3"/>
        <end position="68"/>
    </location>
</feature>
<sequence>MAYSAKMAAALSGATTGQLRHWRRAADAGVVLAPEISRSPRALYSFWDVLALRTCVHLRNASSLQKIRTALGTSRNLGERDHLSSYRLVTDGRTIQFVSDEEAIDLVKKPGQRQVVIVMGDVIEPFPVRAGVVVPHLFHPRTNIEVDPAMQGGHPVIKGTRVPYDAVAELLADGVPAERIADFYPAVSVEAAREAADFAKYVDSYDLAVRAS</sequence>
<protein>
    <recommendedName>
        <fullName evidence="1">HTH merR-type domain-containing protein</fullName>
    </recommendedName>
</protein>
<dbReference type="InterPro" id="IPR009057">
    <property type="entry name" value="Homeodomain-like_sf"/>
</dbReference>
<dbReference type="Pfam" id="PF13411">
    <property type="entry name" value="MerR_1"/>
    <property type="match status" value="1"/>
</dbReference>
<comment type="caution">
    <text evidence="2">The sequence shown here is derived from an EMBL/GenBank/DDBJ whole genome shotgun (WGS) entry which is preliminary data.</text>
</comment>
<keyword evidence="3" id="KW-1185">Reference proteome</keyword>
<dbReference type="SUPFAM" id="SSF46955">
    <property type="entry name" value="Putative DNA-binding domain"/>
    <property type="match status" value="1"/>
</dbReference>
<dbReference type="InterPro" id="IPR036388">
    <property type="entry name" value="WH-like_DNA-bd_sf"/>
</dbReference>
<name>A0ABP8CMZ9_9ACTN</name>
<dbReference type="Proteomes" id="UP001501710">
    <property type="component" value="Unassembled WGS sequence"/>
</dbReference>
<dbReference type="InterPro" id="IPR000551">
    <property type="entry name" value="MerR-type_HTH_dom"/>
</dbReference>
<evidence type="ECO:0000313" key="3">
    <source>
        <dbReference type="Proteomes" id="UP001501710"/>
    </source>
</evidence>
<evidence type="ECO:0000313" key="2">
    <source>
        <dbReference type="EMBL" id="GAA4241074.1"/>
    </source>
</evidence>
<reference evidence="3" key="1">
    <citation type="journal article" date="2019" name="Int. J. Syst. Evol. Microbiol.">
        <title>The Global Catalogue of Microorganisms (GCM) 10K type strain sequencing project: providing services to taxonomists for standard genome sequencing and annotation.</title>
        <authorList>
            <consortium name="The Broad Institute Genomics Platform"/>
            <consortium name="The Broad Institute Genome Sequencing Center for Infectious Disease"/>
            <person name="Wu L."/>
            <person name="Ma J."/>
        </authorList>
    </citation>
    <scope>NUCLEOTIDE SEQUENCE [LARGE SCALE GENOMIC DNA]</scope>
    <source>
        <strain evidence="3">JCM 17440</strain>
    </source>
</reference>
<accession>A0ABP8CMZ9</accession>
<evidence type="ECO:0000259" key="1">
    <source>
        <dbReference type="Pfam" id="PF13411"/>
    </source>
</evidence>
<gene>
    <name evidence="2" type="ORF">GCM10022254_68470</name>
</gene>
<dbReference type="Pfam" id="PF04255">
    <property type="entry name" value="DUF433"/>
    <property type="match status" value="1"/>
</dbReference>
<dbReference type="InterPro" id="IPR009061">
    <property type="entry name" value="DNA-bd_dom_put_sf"/>
</dbReference>
<dbReference type="EMBL" id="BAABAS010000026">
    <property type="protein sequence ID" value="GAA4241074.1"/>
    <property type="molecule type" value="Genomic_DNA"/>
</dbReference>
<dbReference type="InterPro" id="IPR007367">
    <property type="entry name" value="DUF433"/>
</dbReference>
<dbReference type="Gene3D" id="1.10.1660.10">
    <property type="match status" value="1"/>
</dbReference>
<dbReference type="SUPFAM" id="SSF46689">
    <property type="entry name" value="Homeodomain-like"/>
    <property type="match status" value="1"/>
</dbReference>
<dbReference type="RefSeq" id="WP_344905891.1">
    <property type="nucleotide sequence ID" value="NZ_BAABAS010000026.1"/>
</dbReference>
<organism evidence="2 3">
    <name type="scientific">Actinomadura meridiana</name>
    <dbReference type="NCBI Taxonomy" id="559626"/>
    <lineage>
        <taxon>Bacteria</taxon>
        <taxon>Bacillati</taxon>
        <taxon>Actinomycetota</taxon>
        <taxon>Actinomycetes</taxon>
        <taxon>Streptosporangiales</taxon>
        <taxon>Thermomonosporaceae</taxon>
        <taxon>Actinomadura</taxon>
    </lineage>
</organism>
<proteinExistence type="predicted"/>